<proteinExistence type="predicted"/>
<dbReference type="EMBL" id="GBRH01164506">
    <property type="protein sequence ID" value="JAE33390.1"/>
    <property type="molecule type" value="Transcribed_RNA"/>
</dbReference>
<accession>A0A0A9H859</accession>
<dbReference type="AlphaFoldDB" id="A0A0A9H859"/>
<reference evidence="1" key="2">
    <citation type="journal article" date="2015" name="Data Brief">
        <title>Shoot transcriptome of the giant reed, Arundo donax.</title>
        <authorList>
            <person name="Barrero R.A."/>
            <person name="Guerrero F.D."/>
            <person name="Moolhuijzen P."/>
            <person name="Goolsby J.A."/>
            <person name="Tidwell J."/>
            <person name="Bellgard S.E."/>
            <person name="Bellgard M.I."/>
        </authorList>
    </citation>
    <scope>NUCLEOTIDE SEQUENCE</scope>
    <source>
        <tissue evidence="1">Shoot tissue taken approximately 20 cm above the soil surface</tissue>
    </source>
</reference>
<protein>
    <submittedName>
        <fullName evidence="1">Uncharacterized protein</fullName>
    </submittedName>
</protein>
<organism evidence="1">
    <name type="scientific">Arundo donax</name>
    <name type="common">Giant reed</name>
    <name type="synonym">Donax arundinaceus</name>
    <dbReference type="NCBI Taxonomy" id="35708"/>
    <lineage>
        <taxon>Eukaryota</taxon>
        <taxon>Viridiplantae</taxon>
        <taxon>Streptophyta</taxon>
        <taxon>Embryophyta</taxon>
        <taxon>Tracheophyta</taxon>
        <taxon>Spermatophyta</taxon>
        <taxon>Magnoliopsida</taxon>
        <taxon>Liliopsida</taxon>
        <taxon>Poales</taxon>
        <taxon>Poaceae</taxon>
        <taxon>PACMAD clade</taxon>
        <taxon>Arundinoideae</taxon>
        <taxon>Arundineae</taxon>
        <taxon>Arundo</taxon>
    </lineage>
</organism>
<sequence length="56" mass="6265">MLCNKGNTLYVDKQSLYVTIIHCTANAIIRSKDKIHDNSTWQVTVPIPTPVTDLPP</sequence>
<reference evidence="1" key="1">
    <citation type="submission" date="2014-09" db="EMBL/GenBank/DDBJ databases">
        <authorList>
            <person name="Magalhaes I.L.F."/>
            <person name="Oliveira U."/>
            <person name="Santos F.R."/>
            <person name="Vidigal T.H.D.A."/>
            <person name="Brescovit A.D."/>
            <person name="Santos A.J."/>
        </authorList>
    </citation>
    <scope>NUCLEOTIDE SEQUENCE</scope>
    <source>
        <tissue evidence="1">Shoot tissue taken approximately 20 cm above the soil surface</tissue>
    </source>
</reference>
<evidence type="ECO:0000313" key="1">
    <source>
        <dbReference type="EMBL" id="JAE33390.1"/>
    </source>
</evidence>
<name>A0A0A9H859_ARUDO</name>